<proteinExistence type="predicted"/>
<dbReference type="Proteomes" id="UP000474159">
    <property type="component" value="Unassembled WGS sequence"/>
</dbReference>
<accession>A0A6L3SRR3</accession>
<keyword evidence="3" id="KW-1185">Reference proteome</keyword>
<dbReference type="OrthoDB" id="7870801at2"/>
<dbReference type="EMBL" id="VZZK01000033">
    <property type="protein sequence ID" value="KAB1075846.1"/>
    <property type="molecule type" value="Genomic_DNA"/>
</dbReference>
<gene>
    <name evidence="2" type="ORF">F6X53_24545</name>
</gene>
<evidence type="ECO:0000256" key="1">
    <source>
        <dbReference type="SAM" id="SignalP"/>
    </source>
</evidence>
<evidence type="ECO:0000313" key="3">
    <source>
        <dbReference type="Proteomes" id="UP000474159"/>
    </source>
</evidence>
<name>A0A6L3SRR3_9HYPH</name>
<reference evidence="2 3" key="1">
    <citation type="submission" date="2019-09" db="EMBL/GenBank/DDBJ databases">
        <title>YIM 48816 draft genome.</title>
        <authorList>
            <person name="Jiang L."/>
        </authorList>
    </citation>
    <scope>NUCLEOTIDE SEQUENCE [LARGE SCALE GENOMIC DNA]</scope>
    <source>
        <strain evidence="2 3">YIM 48816</strain>
    </source>
</reference>
<protein>
    <submittedName>
        <fullName evidence="2">Uncharacterized protein</fullName>
    </submittedName>
</protein>
<organism evidence="2 3">
    <name type="scientific">Methylobacterium soli</name>
    <dbReference type="NCBI Taxonomy" id="553447"/>
    <lineage>
        <taxon>Bacteria</taxon>
        <taxon>Pseudomonadati</taxon>
        <taxon>Pseudomonadota</taxon>
        <taxon>Alphaproteobacteria</taxon>
        <taxon>Hyphomicrobiales</taxon>
        <taxon>Methylobacteriaceae</taxon>
        <taxon>Methylobacterium</taxon>
    </lineage>
</organism>
<feature type="chain" id="PRO_5026841536" evidence="1">
    <location>
        <begin position="23"/>
        <end position="101"/>
    </location>
</feature>
<evidence type="ECO:0000313" key="2">
    <source>
        <dbReference type="EMBL" id="KAB1075846.1"/>
    </source>
</evidence>
<feature type="signal peptide" evidence="1">
    <location>
        <begin position="1"/>
        <end position="22"/>
    </location>
</feature>
<keyword evidence="1" id="KW-0732">Signal</keyword>
<dbReference type="AlphaFoldDB" id="A0A6L3SRR3"/>
<dbReference type="RefSeq" id="WP_151003243.1">
    <property type="nucleotide sequence ID" value="NZ_BPQY01000273.1"/>
</dbReference>
<sequence length="101" mass="10541">MRLVLTCVACAATLALAGPAGAQPRPDITAMSCAAAADLVARSGAAILTTGPITYGRFVRDSGFCTIEKATTPAYEQTRDDPRCFIGYRCVDPFSEGPGRP</sequence>
<comment type="caution">
    <text evidence="2">The sequence shown here is derived from an EMBL/GenBank/DDBJ whole genome shotgun (WGS) entry which is preliminary data.</text>
</comment>